<feature type="region of interest" description="Disordered" evidence="1">
    <location>
        <begin position="429"/>
        <end position="458"/>
    </location>
</feature>
<accession>A0A9Q0RSR0</accession>
<dbReference type="Proteomes" id="UP001142055">
    <property type="component" value="Chromosome 1"/>
</dbReference>
<keyword evidence="5" id="KW-1185">Reference proteome</keyword>
<reference evidence="4" key="1">
    <citation type="submission" date="2022-12" db="EMBL/GenBank/DDBJ databases">
        <title>Genome assemblies of Blomia tropicalis.</title>
        <authorList>
            <person name="Cui Y."/>
        </authorList>
    </citation>
    <scope>NUCLEOTIDE SEQUENCE</scope>
    <source>
        <tissue evidence="4">Adult mites</tissue>
    </source>
</reference>
<feature type="signal peptide" evidence="3">
    <location>
        <begin position="1"/>
        <end position="19"/>
    </location>
</feature>
<evidence type="ECO:0000313" key="5">
    <source>
        <dbReference type="Proteomes" id="UP001142055"/>
    </source>
</evidence>
<evidence type="ECO:0000256" key="3">
    <source>
        <dbReference type="SAM" id="SignalP"/>
    </source>
</evidence>
<comment type="caution">
    <text evidence="4">The sequence shown here is derived from an EMBL/GenBank/DDBJ whole genome shotgun (WGS) entry which is preliminary data.</text>
</comment>
<keyword evidence="2" id="KW-0472">Membrane</keyword>
<feature type="transmembrane region" description="Helical" evidence="2">
    <location>
        <begin position="349"/>
        <end position="372"/>
    </location>
</feature>
<dbReference type="AlphaFoldDB" id="A0A9Q0RSR0"/>
<gene>
    <name evidence="4" type="ORF">RDWZM_003091</name>
</gene>
<proteinExistence type="predicted"/>
<keyword evidence="2" id="KW-1133">Transmembrane helix</keyword>
<evidence type="ECO:0000313" key="4">
    <source>
        <dbReference type="EMBL" id="KAJ6224546.1"/>
    </source>
</evidence>
<protein>
    <submittedName>
        <fullName evidence="4">Uncharacterized protein</fullName>
    </submittedName>
</protein>
<evidence type="ECO:0000256" key="2">
    <source>
        <dbReference type="SAM" id="Phobius"/>
    </source>
</evidence>
<feature type="chain" id="PRO_5040356691" evidence="3">
    <location>
        <begin position="20"/>
        <end position="458"/>
    </location>
</feature>
<sequence length="458" mass="52651">MYFSIIFIHLVIQVKFSIADEETLSLKSSCSDLVLDSNTNQMIKSLSLYRDEVFLLYGNAKETSDVFLYNYWASQINMEKPLFGLFSEPKQPFKMGNNKKEFNTTVKHGKLNQFLPKIDEFIASNEIISMLRLNDQLVVIFLRSIFEHTNIVYLTYEWHGTNASKLLESGIVQASNNEASQSILLFHFNETKLVNKENISVYFISLNDPSYQMGTINIHNNRLQLFPTSTYSRFIGINGNMNTRLYLVEEREEGSKYPDFQPFSKKVSIGKWRALKFANYIYLLSGIHSGYVYYFKPDNLTRRDPNDSLVVPLGVMSYGRFFGCGVESGREPTFPPDTLIVHSLFVHSYIFYFLVILFATILLLCCIQQSCYGPALRRARRYPTINLKEVTRIIEDSPQMSLNLEQSLAYGYRRCRCFRMKYGHCRFESPADSVDDSSPTSTSSNTSKETNNSSSSSS</sequence>
<evidence type="ECO:0000256" key="1">
    <source>
        <dbReference type="SAM" id="MobiDB-lite"/>
    </source>
</evidence>
<name>A0A9Q0RSR0_BLOTA</name>
<dbReference type="EMBL" id="JAPWDV010000001">
    <property type="protein sequence ID" value="KAJ6224546.1"/>
    <property type="molecule type" value="Genomic_DNA"/>
</dbReference>
<keyword evidence="3" id="KW-0732">Signal</keyword>
<keyword evidence="2" id="KW-0812">Transmembrane</keyword>
<feature type="compositionally biased region" description="Low complexity" evidence="1">
    <location>
        <begin position="436"/>
        <end position="458"/>
    </location>
</feature>
<organism evidence="4 5">
    <name type="scientific">Blomia tropicalis</name>
    <name type="common">Mite</name>
    <dbReference type="NCBI Taxonomy" id="40697"/>
    <lineage>
        <taxon>Eukaryota</taxon>
        <taxon>Metazoa</taxon>
        <taxon>Ecdysozoa</taxon>
        <taxon>Arthropoda</taxon>
        <taxon>Chelicerata</taxon>
        <taxon>Arachnida</taxon>
        <taxon>Acari</taxon>
        <taxon>Acariformes</taxon>
        <taxon>Sarcoptiformes</taxon>
        <taxon>Astigmata</taxon>
        <taxon>Glycyphagoidea</taxon>
        <taxon>Echimyopodidae</taxon>
        <taxon>Blomia</taxon>
    </lineage>
</organism>